<evidence type="ECO:0000313" key="3">
    <source>
        <dbReference type="EMBL" id="EHI54524.1"/>
    </source>
</evidence>
<feature type="transmembrane region" description="Helical" evidence="2">
    <location>
        <begin position="26"/>
        <end position="43"/>
    </location>
</feature>
<feature type="compositionally biased region" description="Basic residues" evidence="1">
    <location>
        <begin position="112"/>
        <end position="121"/>
    </location>
</feature>
<organism evidence="3 4">
    <name type="scientific">Johnsonella ignava ATCC 51276</name>
    <dbReference type="NCBI Taxonomy" id="679200"/>
    <lineage>
        <taxon>Bacteria</taxon>
        <taxon>Bacillati</taxon>
        <taxon>Bacillota</taxon>
        <taxon>Clostridia</taxon>
        <taxon>Lachnospirales</taxon>
        <taxon>Lachnospiraceae</taxon>
        <taxon>Johnsonella</taxon>
    </lineage>
</organism>
<comment type="caution">
    <text evidence="3">The sequence shown here is derived from an EMBL/GenBank/DDBJ whole genome shotgun (WGS) entry which is preliminary data.</text>
</comment>
<keyword evidence="2" id="KW-0812">Transmembrane</keyword>
<feature type="transmembrane region" description="Helical" evidence="2">
    <location>
        <begin position="49"/>
        <end position="69"/>
    </location>
</feature>
<evidence type="ECO:0000313" key="4">
    <source>
        <dbReference type="Proteomes" id="UP000003011"/>
    </source>
</evidence>
<dbReference type="HOGENOM" id="CLU_123819_1_0_9"/>
<dbReference type="InterPro" id="IPR024414">
    <property type="entry name" value="Uncharacterised_PrgI"/>
</dbReference>
<sequence>MAYVPIPKDLNRVKTKVAFNLTKRQLIGFTLAGLVGIPVYLFMRKFVPNDIAVIFLIVSTLPIFFITLFEKDGLTFEKYFKHIYLHKFYQPKKRVRKEVYLEQEKKNSANKTHAKRKGLRSQKRDLKKSNCKSKKDKGGILDLIFKKEPKRYTVEDT</sequence>
<proteinExistence type="predicted"/>
<protein>
    <recommendedName>
        <fullName evidence="5">PrgI family protein</fullName>
    </recommendedName>
</protein>
<reference evidence="3 4" key="1">
    <citation type="submission" date="2011-08" db="EMBL/GenBank/DDBJ databases">
        <title>The Genome Sequence of Johnsonella ignava ATCC 51276.</title>
        <authorList>
            <consortium name="The Broad Institute Genome Sequencing Platform"/>
            <person name="Earl A."/>
            <person name="Ward D."/>
            <person name="Feldgarden M."/>
            <person name="Gevers D."/>
            <person name="Izard J."/>
            <person name="Blanton J.M."/>
            <person name="Baranova O.V."/>
            <person name="Dewhirst F.E."/>
            <person name="Young S.K."/>
            <person name="Zeng Q."/>
            <person name="Gargeya S."/>
            <person name="Fitzgerald M."/>
            <person name="Haas B."/>
            <person name="Abouelleil A."/>
            <person name="Alvarado L."/>
            <person name="Arachchi H.M."/>
            <person name="Berlin A."/>
            <person name="Brown A."/>
            <person name="Chapman S.B."/>
            <person name="Chen Z."/>
            <person name="Dunbar C."/>
            <person name="Freedman E."/>
            <person name="Gearin G."/>
            <person name="Gellesch M."/>
            <person name="Goldberg J."/>
            <person name="Griggs A."/>
            <person name="Gujja S."/>
            <person name="Heiman D."/>
            <person name="Howarth C."/>
            <person name="Larson L."/>
            <person name="Lui A."/>
            <person name="MacDonald P.J.P."/>
            <person name="Montmayeur A."/>
            <person name="Murphy C."/>
            <person name="Neiman D."/>
            <person name="Pearson M."/>
            <person name="Priest M."/>
            <person name="Roberts A."/>
            <person name="Saif S."/>
            <person name="Shea T."/>
            <person name="Shenoy N."/>
            <person name="Sisk P."/>
            <person name="Stolte C."/>
            <person name="Sykes S."/>
            <person name="Wortman J."/>
            <person name="Nusbaum C."/>
            <person name="Birren B."/>
        </authorList>
    </citation>
    <scope>NUCLEOTIDE SEQUENCE [LARGE SCALE GENOMIC DNA]</scope>
    <source>
        <strain evidence="3 4">ATCC 51276</strain>
    </source>
</reference>
<dbReference type="AlphaFoldDB" id="G5GL69"/>
<dbReference type="Pfam" id="PF12666">
    <property type="entry name" value="PrgI"/>
    <property type="match status" value="1"/>
</dbReference>
<dbReference type="STRING" id="679200.HMPREF9333_02314"/>
<evidence type="ECO:0000256" key="1">
    <source>
        <dbReference type="SAM" id="MobiDB-lite"/>
    </source>
</evidence>
<gene>
    <name evidence="3" type="ORF">HMPREF9333_02314</name>
</gene>
<dbReference type="eggNOG" id="COG3451">
    <property type="taxonomic scope" value="Bacteria"/>
</dbReference>
<feature type="region of interest" description="Disordered" evidence="1">
    <location>
        <begin position="101"/>
        <end position="135"/>
    </location>
</feature>
<evidence type="ECO:0000256" key="2">
    <source>
        <dbReference type="SAM" id="Phobius"/>
    </source>
</evidence>
<accession>G5GL69</accession>
<dbReference type="Proteomes" id="UP000003011">
    <property type="component" value="Unassembled WGS sequence"/>
</dbReference>
<keyword evidence="4" id="KW-1185">Reference proteome</keyword>
<keyword evidence="2" id="KW-0472">Membrane</keyword>
<name>G5GL69_9FIRM</name>
<evidence type="ECO:0008006" key="5">
    <source>
        <dbReference type="Google" id="ProtNLM"/>
    </source>
</evidence>
<dbReference type="EMBL" id="ACZL01000079">
    <property type="protein sequence ID" value="EHI54524.1"/>
    <property type="molecule type" value="Genomic_DNA"/>
</dbReference>
<keyword evidence="2" id="KW-1133">Transmembrane helix</keyword>
<feature type="non-terminal residue" evidence="3">
    <location>
        <position position="157"/>
    </location>
</feature>